<gene>
    <name evidence="1" type="ORF">C1I91_10970</name>
</gene>
<dbReference type="EMBL" id="CP025746">
    <property type="protein sequence ID" value="QAA32132.1"/>
    <property type="molecule type" value="Genomic_DNA"/>
</dbReference>
<dbReference type="RefSeq" id="WP_128212924.1">
    <property type="nucleotide sequence ID" value="NZ_CP025746.1"/>
</dbReference>
<dbReference type="OrthoDB" id="9940008at2"/>
<sequence>MGKRSKMITTATLLIFCILFISVTVYIKSGTSKKNSENEIYPKGDISNSKVFDSSHNKKAVSLNKEDAKYILQTVKDSKKDLVTEYEGGLVELNISFTDSVIQLVRKDDETIYYVFHNNKINGICYKINSKNLSKFILKISTQ</sequence>
<dbReference type="Proteomes" id="UP000286268">
    <property type="component" value="Chromosome"/>
</dbReference>
<evidence type="ECO:0000313" key="1">
    <source>
        <dbReference type="EMBL" id="QAA32132.1"/>
    </source>
</evidence>
<name>A0A410DT25_9CLOT</name>
<keyword evidence="2" id="KW-1185">Reference proteome</keyword>
<protein>
    <submittedName>
        <fullName evidence="1">Uncharacterized protein</fullName>
    </submittedName>
</protein>
<proteinExistence type="predicted"/>
<dbReference type="AlphaFoldDB" id="A0A410DT25"/>
<dbReference type="KEGG" id="cmah:C1I91_10970"/>
<reference evidence="1 2" key="1">
    <citation type="submission" date="2018-01" db="EMBL/GenBank/DDBJ databases">
        <title>Genome Sequencing and Assembly of Anaerobacter polyendosporus strain CT4.</title>
        <authorList>
            <person name="Tachaapaikoon C."/>
            <person name="Sutheeworapong S."/>
            <person name="Jenjaroenpun P."/>
            <person name="Wongsurawat T."/>
            <person name="Nookeaw I."/>
            <person name="Cheawchanlertfa P."/>
            <person name="Kosugi A."/>
            <person name="Cheevadhanarak S."/>
            <person name="Ratanakhanokchai K."/>
        </authorList>
    </citation>
    <scope>NUCLEOTIDE SEQUENCE [LARGE SCALE GENOMIC DNA]</scope>
    <source>
        <strain evidence="1 2">CT4</strain>
    </source>
</reference>
<accession>A0A410DT25</accession>
<evidence type="ECO:0000313" key="2">
    <source>
        <dbReference type="Proteomes" id="UP000286268"/>
    </source>
</evidence>
<organism evidence="1 2">
    <name type="scientific">Clostridium manihotivorum</name>
    <dbReference type="NCBI Taxonomy" id="2320868"/>
    <lineage>
        <taxon>Bacteria</taxon>
        <taxon>Bacillati</taxon>
        <taxon>Bacillota</taxon>
        <taxon>Clostridia</taxon>
        <taxon>Eubacteriales</taxon>
        <taxon>Clostridiaceae</taxon>
        <taxon>Clostridium</taxon>
    </lineage>
</organism>